<protein>
    <submittedName>
        <fullName evidence="6">ABC transporter substrate-binding protein</fullName>
    </submittedName>
</protein>
<dbReference type="Gene3D" id="3.40.190.10">
    <property type="entry name" value="Periplasmic binding protein-like II"/>
    <property type="match status" value="1"/>
</dbReference>
<name>A0ABW4JNU7_9BACL</name>
<reference evidence="7" key="1">
    <citation type="journal article" date="2019" name="Int. J. Syst. Evol. Microbiol.">
        <title>The Global Catalogue of Microorganisms (GCM) 10K type strain sequencing project: providing services to taxonomists for standard genome sequencing and annotation.</title>
        <authorList>
            <consortium name="The Broad Institute Genomics Platform"/>
            <consortium name="The Broad Institute Genome Sequencing Center for Infectious Disease"/>
            <person name="Wu L."/>
            <person name="Ma J."/>
        </authorList>
    </citation>
    <scope>NUCLEOTIDE SEQUENCE [LARGE SCALE GENOMIC DNA]</scope>
    <source>
        <strain evidence="7">CGMCC 1.12286</strain>
    </source>
</reference>
<keyword evidence="7" id="KW-1185">Reference proteome</keyword>
<proteinExistence type="inferred from homology"/>
<feature type="non-terminal residue" evidence="6">
    <location>
        <position position="273"/>
    </location>
</feature>
<feature type="domain" description="Solute-binding protein family 5" evidence="5">
    <location>
        <begin position="93"/>
        <end position="270"/>
    </location>
</feature>
<evidence type="ECO:0000259" key="5">
    <source>
        <dbReference type="Pfam" id="PF00496"/>
    </source>
</evidence>
<dbReference type="Proteomes" id="UP001597079">
    <property type="component" value="Unassembled WGS sequence"/>
</dbReference>
<dbReference type="PANTHER" id="PTHR30290">
    <property type="entry name" value="PERIPLASMIC BINDING COMPONENT OF ABC TRANSPORTER"/>
    <property type="match status" value="1"/>
</dbReference>
<comment type="similarity">
    <text evidence="1">Belongs to the bacterial solute-binding protein 5 family.</text>
</comment>
<feature type="signal peptide" evidence="4">
    <location>
        <begin position="1"/>
        <end position="28"/>
    </location>
</feature>
<evidence type="ECO:0000313" key="7">
    <source>
        <dbReference type="Proteomes" id="UP001597079"/>
    </source>
</evidence>
<evidence type="ECO:0000256" key="2">
    <source>
        <dbReference type="ARBA" id="ARBA00022448"/>
    </source>
</evidence>
<feature type="chain" id="PRO_5045536715" evidence="4">
    <location>
        <begin position="29"/>
        <end position="273"/>
    </location>
</feature>
<evidence type="ECO:0000256" key="4">
    <source>
        <dbReference type="SAM" id="SignalP"/>
    </source>
</evidence>
<dbReference type="SUPFAM" id="SSF53850">
    <property type="entry name" value="Periplasmic binding protein-like II"/>
    <property type="match status" value="1"/>
</dbReference>
<keyword evidence="3 4" id="KW-0732">Signal</keyword>
<dbReference type="EMBL" id="JBHUCX010000092">
    <property type="protein sequence ID" value="MFD1677556.1"/>
    <property type="molecule type" value="Genomic_DNA"/>
</dbReference>
<keyword evidence="2" id="KW-0813">Transport</keyword>
<organism evidence="6 7">
    <name type="scientific">Alicyclobacillus fodiniaquatilis</name>
    <dbReference type="NCBI Taxonomy" id="1661150"/>
    <lineage>
        <taxon>Bacteria</taxon>
        <taxon>Bacillati</taxon>
        <taxon>Bacillota</taxon>
        <taxon>Bacilli</taxon>
        <taxon>Bacillales</taxon>
        <taxon>Alicyclobacillaceae</taxon>
        <taxon>Alicyclobacillus</taxon>
    </lineage>
</organism>
<evidence type="ECO:0000256" key="1">
    <source>
        <dbReference type="ARBA" id="ARBA00005695"/>
    </source>
</evidence>
<dbReference type="PROSITE" id="PS51257">
    <property type="entry name" value="PROKAR_LIPOPROTEIN"/>
    <property type="match status" value="1"/>
</dbReference>
<evidence type="ECO:0000256" key="3">
    <source>
        <dbReference type="ARBA" id="ARBA00022729"/>
    </source>
</evidence>
<evidence type="ECO:0000313" key="6">
    <source>
        <dbReference type="EMBL" id="MFD1677556.1"/>
    </source>
</evidence>
<dbReference type="Pfam" id="PF00496">
    <property type="entry name" value="SBP_bac_5"/>
    <property type="match status" value="1"/>
</dbReference>
<dbReference type="PANTHER" id="PTHR30290:SF9">
    <property type="entry name" value="OLIGOPEPTIDE-BINDING PROTEIN APPA"/>
    <property type="match status" value="1"/>
</dbReference>
<dbReference type="InterPro" id="IPR039424">
    <property type="entry name" value="SBP_5"/>
</dbReference>
<dbReference type="InterPro" id="IPR000914">
    <property type="entry name" value="SBP_5_dom"/>
</dbReference>
<gene>
    <name evidence="6" type="ORF">ACFSB2_23115</name>
</gene>
<comment type="caution">
    <text evidence="6">The sequence shown here is derived from an EMBL/GenBank/DDBJ whole genome shotgun (WGS) entry which is preliminary data.</text>
</comment>
<accession>A0ABW4JNU7</accession>
<sequence>MKKQAKKVAKISMIAGSAVLLVSGCAQGASGGGSSNQSGGTTKATGTISYAGGWATNGVVNPFGTNNIIQNDLSYVPLAWYKYTGNYDYWKVLATSWKMSKDGKTFTVNINPKAKWSDGSALTAEDVYVTFELQLLTGAAEGWGLNGMKIVNDHTIEFTRDPKTLYSTVMFERQILNNVEILPAKVFKQYIPSDIWTLTKEWNGDPNAASTKAATSKLTQAATKAQSVNMKASDLIYNGPWSLVRTSSSQELYQKNPNYLYANNVTAAKVVAI</sequence>
<dbReference type="RefSeq" id="WP_377945445.1">
    <property type="nucleotide sequence ID" value="NZ_JBHUCX010000092.1"/>
</dbReference>